<dbReference type="InterPro" id="IPR001314">
    <property type="entry name" value="Peptidase_S1A"/>
</dbReference>
<reference evidence="12" key="1">
    <citation type="submission" date="2025-08" db="UniProtKB">
        <authorList>
            <consortium name="RefSeq"/>
        </authorList>
    </citation>
    <scope>IDENTIFICATION</scope>
    <source>
        <tissue evidence="12">Whole body</tissue>
    </source>
</reference>
<dbReference type="OrthoDB" id="10059102at2759"/>
<dbReference type="SUPFAM" id="SSF50494">
    <property type="entry name" value="Trypsin-like serine proteases"/>
    <property type="match status" value="2"/>
</dbReference>
<evidence type="ECO:0000256" key="2">
    <source>
        <dbReference type="ARBA" id="ARBA00022729"/>
    </source>
</evidence>
<dbReference type="GO" id="GO:0004252">
    <property type="term" value="F:serine-type endopeptidase activity"/>
    <property type="evidence" value="ECO:0007669"/>
    <property type="project" value="InterPro"/>
</dbReference>
<dbReference type="InterPro" id="IPR001254">
    <property type="entry name" value="Trypsin_dom"/>
</dbReference>
<dbReference type="InterPro" id="IPR033116">
    <property type="entry name" value="TRYPSIN_SER"/>
</dbReference>
<dbReference type="GeneID" id="112462583"/>
<evidence type="ECO:0000256" key="3">
    <source>
        <dbReference type="ARBA" id="ARBA00022801"/>
    </source>
</evidence>
<evidence type="ECO:0000313" key="12">
    <source>
        <dbReference type="RefSeq" id="XP_024884219.1"/>
    </source>
</evidence>
<dbReference type="PANTHER" id="PTHR24252">
    <property type="entry name" value="ACROSIN-RELATED"/>
    <property type="match status" value="1"/>
</dbReference>
<evidence type="ECO:0000256" key="8">
    <source>
        <dbReference type="RuleBase" id="RU363034"/>
    </source>
</evidence>
<dbReference type="Proteomes" id="UP000504618">
    <property type="component" value="Unplaced"/>
</dbReference>
<dbReference type="RefSeq" id="XP_024884219.1">
    <property type="nucleotide sequence ID" value="XM_025028451.1"/>
</dbReference>
<feature type="domain" description="Peptidase S1" evidence="10">
    <location>
        <begin position="30"/>
        <end position="272"/>
    </location>
</feature>
<dbReference type="PROSITE" id="PS00135">
    <property type="entry name" value="TRYPSIN_SER"/>
    <property type="match status" value="1"/>
</dbReference>
<dbReference type="InterPro" id="IPR043504">
    <property type="entry name" value="Peptidase_S1_PA_chymotrypsin"/>
</dbReference>
<keyword evidence="2 9" id="KW-0732">Signal</keyword>
<dbReference type="PRINTS" id="PR00722">
    <property type="entry name" value="CHYMOTRYPSIN"/>
</dbReference>
<dbReference type="PANTHER" id="PTHR24252:SF7">
    <property type="entry name" value="HYALIN"/>
    <property type="match status" value="1"/>
</dbReference>
<sequence>MLRSVISYFLFAGGITSFLVRPVSPLDPRIVRGTVTDIQQHPYQLSLQRGLWHVCGAVIISNKWAVTAAHCVSVCLSSRYFHIPARAFRCSSPASVYRLRAGSNDKYGGVYYPVKEIVRHPAYNFLTIDYDIALLEIDGEIAFNDKVQPVKLPEKELASGIMVNVTGWGAAKAGGKPSPVLMRVTLPIVSRKTCRGIYRYIRSITDRMICAGYMRGGQDACDGDSGGPLTADGVLYGIVSWGYRCAEPFYPGVYTNVVNLLWWIKWIKSSLAVISVKKMSQKFILLFCVLLVYTVNTEKHEYVVIEDYPYHVSIQIAGRHVCSGAFIHESWIMTAASCVFRAKLSTVSVRVRSPYISKDGDVLKIENIVVHENFDKYVYFNDIALMKLKSPVEFGEKLLPIALPEKENEELQDGIHCVVTGWKRTRGTSPNGVQLAAAAVAIVNQRTCRATMPSYKPLSRDMLCAANVTHPSETCQGDLGAPLVSSQMLIGILSYGLGCETRIHPGVYTRISSYLPWIFTNTGVSYK</sequence>
<proteinExistence type="inferred from homology"/>
<evidence type="ECO:0000256" key="4">
    <source>
        <dbReference type="ARBA" id="ARBA00022825"/>
    </source>
</evidence>
<evidence type="ECO:0000259" key="10">
    <source>
        <dbReference type="PROSITE" id="PS50240"/>
    </source>
</evidence>
<dbReference type="PROSITE" id="PS50240">
    <property type="entry name" value="TRYPSIN_DOM"/>
    <property type="match status" value="2"/>
</dbReference>
<keyword evidence="5" id="KW-0865">Zymogen</keyword>
<dbReference type="InterPro" id="IPR009003">
    <property type="entry name" value="Peptidase_S1_PA"/>
</dbReference>
<dbReference type="Pfam" id="PF00089">
    <property type="entry name" value="Trypsin"/>
    <property type="match status" value="2"/>
</dbReference>
<dbReference type="GO" id="GO:0006508">
    <property type="term" value="P:proteolysis"/>
    <property type="evidence" value="ECO:0007669"/>
    <property type="project" value="UniProtKB-KW"/>
</dbReference>
<organism evidence="11 12">
    <name type="scientific">Temnothorax curvispinosus</name>
    <dbReference type="NCBI Taxonomy" id="300111"/>
    <lineage>
        <taxon>Eukaryota</taxon>
        <taxon>Metazoa</taxon>
        <taxon>Ecdysozoa</taxon>
        <taxon>Arthropoda</taxon>
        <taxon>Hexapoda</taxon>
        <taxon>Insecta</taxon>
        <taxon>Pterygota</taxon>
        <taxon>Neoptera</taxon>
        <taxon>Endopterygota</taxon>
        <taxon>Hymenoptera</taxon>
        <taxon>Apocrita</taxon>
        <taxon>Aculeata</taxon>
        <taxon>Formicoidea</taxon>
        <taxon>Formicidae</taxon>
        <taxon>Myrmicinae</taxon>
        <taxon>Temnothorax</taxon>
    </lineage>
</organism>
<dbReference type="AlphaFoldDB" id="A0A6J1QP37"/>
<keyword evidence="1 8" id="KW-0645">Protease</keyword>
<dbReference type="FunFam" id="2.40.10.10:FF:000077">
    <property type="entry name" value="Predicted protein"/>
    <property type="match status" value="1"/>
</dbReference>
<feature type="signal peptide" evidence="9">
    <location>
        <begin position="1"/>
        <end position="25"/>
    </location>
</feature>
<dbReference type="Gene3D" id="2.40.10.10">
    <property type="entry name" value="Trypsin-like serine proteases"/>
    <property type="match status" value="2"/>
</dbReference>
<dbReference type="CDD" id="cd00190">
    <property type="entry name" value="Tryp_SPc"/>
    <property type="match status" value="2"/>
</dbReference>
<keyword evidence="6" id="KW-1015">Disulfide bond</keyword>
<feature type="chain" id="PRO_5026647936" evidence="9">
    <location>
        <begin position="26"/>
        <end position="527"/>
    </location>
</feature>
<dbReference type="FunFam" id="2.40.10.10:FF:000068">
    <property type="entry name" value="transmembrane protease serine 2"/>
    <property type="match status" value="1"/>
</dbReference>
<protein>
    <submittedName>
        <fullName evidence="12">Serine protease 53-like</fullName>
    </submittedName>
</protein>
<evidence type="ECO:0000313" key="11">
    <source>
        <dbReference type="Proteomes" id="UP000504618"/>
    </source>
</evidence>
<name>A0A6J1QP37_9HYME</name>
<comment type="similarity">
    <text evidence="7">Belongs to the peptidase S1 family. CLIP subfamily.</text>
</comment>
<dbReference type="SMART" id="SM00020">
    <property type="entry name" value="Tryp_SPc"/>
    <property type="match status" value="2"/>
</dbReference>
<dbReference type="PROSITE" id="PS00134">
    <property type="entry name" value="TRYPSIN_HIS"/>
    <property type="match status" value="1"/>
</dbReference>
<keyword evidence="11" id="KW-1185">Reference proteome</keyword>
<dbReference type="FunFam" id="2.40.10.10:FF:000002">
    <property type="entry name" value="Transmembrane protease serine"/>
    <property type="match status" value="1"/>
</dbReference>
<evidence type="ECO:0000256" key="6">
    <source>
        <dbReference type="ARBA" id="ARBA00023157"/>
    </source>
</evidence>
<evidence type="ECO:0000256" key="5">
    <source>
        <dbReference type="ARBA" id="ARBA00023145"/>
    </source>
</evidence>
<gene>
    <name evidence="12" type="primary">LOC112462583</name>
</gene>
<accession>A0A6J1QP37</accession>
<dbReference type="InterPro" id="IPR018114">
    <property type="entry name" value="TRYPSIN_HIS"/>
</dbReference>
<feature type="domain" description="Peptidase S1" evidence="10">
    <location>
        <begin position="294"/>
        <end position="523"/>
    </location>
</feature>
<evidence type="ECO:0000256" key="9">
    <source>
        <dbReference type="SAM" id="SignalP"/>
    </source>
</evidence>
<keyword evidence="4 8" id="KW-0720">Serine protease</keyword>
<evidence type="ECO:0000256" key="1">
    <source>
        <dbReference type="ARBA" id="ARBA00022670"/>
    </source>
</evidence>
<evidence type="ECO:0000256" key="7">
    <source>
        <dbReference type="ARBA" id="ARBA00024195"/>
    </source>
</evidence>
<keyword evidence="3 8" id="KW-0378">Hydrolase</keyword>